<accession>A0A2X2VG54</accession>
<organism evidence="1 2">
    <name type="scientific">Chryseobacterium jejuense</name>
    <dbReference type="NCBI Taxonomy" id="445960"/>
    <lineage>
        <taxon>Bacteria</taxon>
        <taxon>Pseudomonadati</taxon>
        <taxon>Bacteroidota</taxon>
        <taxon>Flavobacteriia</taxon>
        <taxon>Flavobacteriales</taxon>
        <taxon>Weeksellaceae</taxon>
        <taxon>Chryseobacterium group</taxon>
        <taxon>Chryseobacterium</taxon>
    </lineage>
</organism>
<dbReference type="EMBL" id="UAWB01000002">
    <property type="protein sequence ID" value="SQB27394.1"/>
    <property type="molecule type" value="Genomic_DNA"/>
</dbReference>
<evidence type="ECO:0000313" key="1">
    <source>
        <dbReference type="EMBL" id="SQB27394.1"/>
    </source>
</evidence>
<reference evidence="1 2" key="1">
    <citation type="submission" date="2018-06" db="EMBL/GenBank/DDBJ databases">
        <authorList>
            <consortium name="Pathogen Informatics"/>
            <person name="Doyle S."/>
        </authorList>
    </citation>
    <scope>NUCLEOTIDE SEQUENCE [LARGE SCALE GENOMIC DNA]</scope>
    <source>
        <strain evidence="1 2">NCTC13492</strain>
    </source>
</reference>
<sequence length="42" mass="4864">MWDEMDIKMGRPKISYVSEHAGGLFGKDCAKQDINRWEIPLP</sequence>
<protein>
    <submittedName>
        <fullName evidence="1">Uncharacterized protein</fullName>
    </submittedName>
</protein>
<evidence type="ECO:0000313" key="2">
    <source>
        <dbReference type="Proteomes" id="UP000251670"/>
    </source>
</evidence>
<gene>
    <name evidence="1" type="ORF">NCTC13492_00977</name>
</gene>
<dbReference type="AlphaFoldDB" id="A0A2X2VG54"/>
<dbReference type="Proteomes" id="UP000251670">
    <property type="component" value="Unassembled WGS sequence"/>
</dbReference>
<name>A0A2X2VG54_CHRJE</name>
<proteinExistence type="predicted"/>